<keyword evidence="4" id="KW-1185">Reference proteome</keyword>
<feature type="region of interest" description="Disordered" evidence="1">
    <location>
        <begin position="221"/>
        <end position="248"/>
    </location>
</feature>
<feature type="compositionally biased region" description="Basic and acidic residues" evidence="1">
    <location>
        <begin position="526"/>
        <end position="545"/>
    </location>
</feature>
<dbReference type="VEuPathDB" id="CryptoDB:ChTU502y2012_403g0410"/>
<dbReference type="EMBL" id="JTAI01000022">
    <property type="protein sequence ID" value="PPS93141.1"/>
    <property type="molecule type" value="Genomic_DNA"/>
</dbReference>
<dbReference type="VEuPathDB" id="CryptoDB:GY17_00003137"/>
<feature type="region of interest" description="Disordered" evidence="1">
    <location>
        <begin position="684"/>
        <end position="749"/>
    </location>
</feature>
<dbReference type="Proteomes" id="UP001429100">
    <property type="component" value="Unassembled WGS sequence"/>
</dbReference>
<evidence type="ECO:0000313" key="2">
    <source>
        <dbReference type="EMBL" id="CUV05468.1"/>
    </source>
</evidence>
<dbReference type="EMBL" id="LN877950">
    <property type="protein sequence ID" value="CUV05468.1"/>
    <property type="molecule type" value="Genomic_DNA"/>
</dbReference>
<proteinExistence type="predicted"/>
<accession>A0A0S4TDN0</accession>
<feature type="compositionally biased region" description="Basic and acidic residues" evidence="1">
    <location>
        <begin position="730"/>
        <end position="746"/>
    </location>
</feature>
<gene>
    <name evidence="2" type="ORF">CHUDEA4_870</name>
    <name evidence="3" type="ORF">GY17_00003137</name>
</gene>
<feature type="compositionally biased region" description="Polar residues" evidence="1">
    <location>
        <begin position="684"/>
        <end position="693"/>
    </location>
</feature>
<organism evidence="2">
    <name type="scientific">Cryptosporidium hominis</name>
    <dbReference type="NCBI Taxonomy" id="237895"/>
    <lineage>
        <taxon>Eukaryota</taxon>
        <taxon>Sar</taxon>
        <taxon>Alveolata</taxon>
        <taxon>Apicomplexa</taxon>
        <taxon>Conoidasida</taxon>
        <taxon>Coccidia</taxon>
        <taxon>Eucoccidiorida</taxon>
        <taxon>Eimeriorina</taxon>
        <taxon>Cryptosporidiidae</taxon>
        <taxon>Cryptosporidium</taxon>
    </lineage>
</organism>
<protein>
    <submittedName>
        <fullName evidence="2">Uncharacterized protein</fullName>
    </submittedName>
</protein>
<reference evidence="2" key="2">
    <citation type="submission" date="2015-08" db="EMBL/GenBank/DDBJ databases">
        <authorList>
            <person name="Babu N.S."/>
            <person name="Beckwith C.J."/>
            <person name="Beseler K.G."/>
            <person name="Brison A."/>
            <person name="Carone J.V."/>
            <person name="Caskin T.P."/>
            <person name="Diamond M."/>
            <person name="Durham M.E."/>
            <person name="Foxe J.M."/>
            <person name="Go M."/>
            <person name="Henderson B.A."/>
            <person name="Jones I.B."/>
            <person name="McGettigan J.A."/>
            <person name="Micheletti S.J."/>
            <person name="Nasrallah M.E."/>
            <person name="Ortiz D."/>
            <person name="Piller C.R."/>
            <person name="Privatt S.R."/>
            <person name="Schneider S.L."/>
            <person name="Sharp S."/>
            <person name="Smith T.C."/>
            <person name="Stanton J.D."/>
            <person name="Ullery H.E."/>
            <person name="Wilson R.J."/>
            <person name="Serrano M.G."/>
            <person name="Buck G."/>
            <person name="Lee V."/>
            <person name="Wang Y."/>
            <person name="Carvalho R."/>
            <person name="Voegtly L."/>
            <person name="Shi R."/>
            <person name="Duckworth R."/>
            <person name="Johnson A."/>
            <person name="Loviza R."/>
            <person name="Walstead R."/>
            <person name="Shah Z."/>
            <person name="Kiflezghi M."/>
            <person name="Wade K."/>
            <person name="Ball S.L."/>
            <person name="Bradley K.W."/>
            <person name="Asai D.J."/>
            <person name="Bowman C.A."/>
            <person name="Russell D.A."/>
            <person name="Pope W.H."/>
            <person name="Jacobs-Sera D."/>
            <person name="Hendrix R.W."/>
            <person name="Hatfull G.F."/>
        </authorList>
    </citation>
    <scope>NUCLEOTIDE SEQUENCE [LARGE SCALE GENOMIC DNA]</scope>
</reference>
<reference evidence="3 4" key="3">
    <citation type="submission" date="2017-10" db="EMBL/GenBank/DDBJ databases">
        <title>Consistent, comparative and evidence-based genome annotation and re-annotation for the closely-related species, Cryptosporidium parvum, C. hominis and C. tyzzeri.</title>
        <authorList>
            <person name="Baptista R.P."/>
            <person name="Li Y."/>
            <person name="Sateriale A."/>
            <person name="Striepen B."/>
            <person name="Kissinger J.C."/>
        </authorList>
    </citation>
    <scope>NUCLEOTIDE SEQUENCE [LARGE SCALE GENOMIC DNA]</scope>
    <source>
        <strain evidence="3">30976</strain>
    </source>
</reference>
<evidence type="ECO:0000313" key="4">
    <source>
        <dbReference type="Proteomes" id="UP001429100"/>
    </source>
</evidence>
<feature type="compositionally biased region" description="Basic residues" evidence="1">
    <location>
        <begin position="354"/>
        <end position="368"/>
    </location>
</feature>
<feature type="region of interest" description="Disordered" evidence="1">
    <location>
        <begin position="350"/>
        <end position="372"/>
    </location>
</feature>
<feature type="compositionally biased region" description="Basic residues" evidence="1">
    <location>
        <begin position="694"/>
        <end position="704"/>
    </location>
</feature>
<dbReference type="Proteomes" id="UP000199752">
    <property type="component" value="Chromosome 4"/>
</dbReference>
<feature type="compositionally biased region" description="Basic and acidic residues" evidence="1">
    <location>
        <begin position="230"/>
        <end position="245"/>
    </location>
</feature>
<dbReference type="VEuPathDB" id="CryptoDB:CHUDEA4_870"/>
<evidence type="ECO:0000256" key="1">
    <source>
        <dbReference type="SAM" id="MobiDB-lite"/>
    </source>
</evidence>
<reference evidence="3 4" key="1">
    <citation type="submission" date="2014-11" db="EMBL/GenBank/DDBJ databases">
        <title>Comparative genomic analysis of Cryptosporidium hominis reveals occurrence of genetic recombination in virulent subtypes.</title>
        <authorList>
            <person name="Guo Y."/>
            <person name="Tang K."/>
            <person name="Frace M."/>
            <person name="Li N."/>
            <person name="Roellig D.M."/>
            <person name="Sammons S."/>
            <person name="Knipe K."/>
            <person name="Rowe L."/>
            <person name="Feng Y."/>
            <person name="Xiao L."/>
        </authorList>
    </citation>
    <scope>NUCLEOTIDE SEQUENCE [LARGE SCALE GENOMIC DNA]</scope>
    <source>
        <strain evidence="3">30976</strain>
    </source>
</reference>
<name>A0A0S4TDN0_CRYHO</name>
<evidence type="ECO:0000313" key="3">
    <source>
        <dbReference type="EMBL" id="PPS93141.1"/>
    </source>
</evidence>
<feature type="region of interest" description="Disordered" evidence="1">
    <location>
        <begin position="518"/>
        <end position="558"/>
    </location>
</feature>
<sequence length="1024" mass="117993">MALTMTKVFIISILQWYFFFLLVILMAGRIYGESSRESSESSNFFLEGGSRTEFTNEITFDDEHVLSLDFSQTGGSYEENYSIESPLKGDESTLSSLYYNPFLYEFELNTKIVCHEQFCKKGLHSKRSSKLFKSYTKSVLKHYILESKVRSWFFRLWSESTVLTSPVLYIEKKQEFKDIYKIARNYYHKLKDSAVIIILKVLTKKVSKELALEEMEEEEVSKSISNTSENEEHSYSSENGEETRAYGKNSSAGVSYSISQAVKNLCVKLRGLSKHRTSDNGQSYLFVIEAHEITDRIIFSKLMTSLIQTSCWNRANVNKSRVIIPIIVGNFKYNPENQSILSDVYYTEMGSGNRKSKSNIKQTSKSKSRSVSSVNLEDDDLIENFDQSNLNLSVDLKPEYNELFIKWLKRCNESKVIHQKYQLTSPGLFEKLLNQYLVYAINNNSITRELSKHNQGSRHFMSQYPKNCHHSWNDLLKFIETEYNSTDVKFKIILISTILESLHVANFTLFKEADIQSSAESDQKEEEIPSKEQKGKENDIEKETEGINSTGNDSNHLNQGQIKSKIENHPEVSDLYSILSSKEQKPITLLQARIMDDLINRLQELPDQRKSRLEFKNYISSLKLDNQSLNQVLELFEAIDHVQNSFHLLRVMFITNIDLGLTLNPLEIIISVCRNAKMVPVDSQSIGERSNQSLRRKKSKKGRKDQKNNNIEDSPIEQSIHEVEEEYSEEEKSQSTEDELQSDHNSENNQDILEECDPFKYLSKDLLSEDYDGDVMESIQKSSIKFASLILGLSQYDTKILNIHISNLVIKTERLMLSNILENQKISTMVLILSEKIRTFPFNTLSSFSYLKEISETRTIALLKPFVPLFPSYTLIGLFGDSIEFKNPKQFGKILIMEICILYYDPKSFLDQEFVDLCISTWESNSKDEEYNKSISKANSKCKKLSKEVKGLEIGNKVGNSSPTVFLFCDLLDKLVNGPSSRNEQSFNEIKELYVSKEFNNKCENIKSYSIQQSGNLYNMLVKL</sequence>
<dbReference type="AlphaFoldDB" id="A0A0S4TDN0"/>
<feature type="compositionally biased region" description="Polar residues" evidence="1">
    <location>
        <begin position="546"/>
        <end position="558"/>
    </location>
</feature>
<dbReference type="VEuPathDB" id="CryptoDB:Chro.40106"/>